<sequence>MAAMDAATGAAMDGAAGSGLEVRDVVMSYSGVTVLKGVSIAVRPGEVIGLVGHNGAGKSTLMRVISGAIKPVSGAVLLDGEPKTLGSPVDALHAGIATVYQELSLLPNLTVAQNAFLGHERTKAGLLSKDEMRERTRALTTEFGLDVDPDAKVGSYPVATRQLLEIAIATHRNARFLLLDEPTTSLEGAQVDRFLDIVKSLSNRGIGIILVDHKLEELYAVASRVVALVDGHVRIDAKVSEVSRQEVITAIAGEEAAELVDRHARPPREATESTRPVTVAVDGLRTGALTDVTLRAHSGRVLGIYGLVGSGRTELLRTLVGLDPVKGGKITLFDKPFTPRGPHDAMKAGVVYVTEERKTDGIVPQLDSSLNAMLPVLRRAYRWGRLDRARLKGIATEYMDQLKVKGDRTGPIERLSGGNQQKVLLARALAQNPKVLLLDEPTKGVDLGVKADIHQMVRRLAHEEGLTVIVVSSEEEEICEVSDDVIVMSNGTADGTVLDPDSLTPASLRHAAWDLA</sequence>
<reference evidence="6 7" key="1">
    <citation type="submission" date="2021-06" db="EMBL/GenBank/DDBJ databases">
        <title>Genome-based taxonomic framework of Microbacterium strains isolated from marine environment, the description of four new species and reclassification of four preexisting species.</title>
        <authorList>
            <person name="Lee S.D."/>
            <person name="Kim S.-M."/>
            <person name="Byeon Y.-S."/>
            <person name="Yang H.L."/>
            <person name="Kim I.S."/>
        </authorList>
    </citation>
    <scope>NUCLEOTIDE SEQUENCE [LARGE SCALE GENOMIC DNA]</scope>
    <source>
        <strain evidence="6 7">KACC 20514</strain>
    </source>
</reference>
<evidence type="ECO:0000256" key="4">
    <source>
        <dbReference type="ARBA" id="ARBA00022840"/>
    </source>
</evidence>
<evidence type="ECO:0000313" key="7">
    <source>
        <dbReference type="Proteomes" id="UP001183582"/>
    </source>
</evidence>
<dbReference type="SMART" id="SM00382">
    <property type="entry name" value="AAA"/>
    <property type="match status" value="2"/>
</dbReference>
<dbReference type="Pfam" id="PF00005">
    <property type="entry name" value="ABC_tran"/>
    <property type="match status" value="2"/>
</dbReference>
<dbReference type="GO" id="GO:0005524">
    <property type="term" value="F:ATP binding"/>
    <property type="evidence" value="ECO:0007669"/>
    <property type="project" value="UniProtKB-KW"/>
</dbReference>
<dbReference type="PROSITE" id="PS50893">
    <property type="entry name" value="ABC_TRANSPORTER_2"/>
    <property type="match status" value="2"/>
</dbReference>
<dbReference type="PANTHER" id="PTHR43790:SF9">
    <property type="entry name" value="GALACTOFURANOSE TRANSPORTER ATP-BINDING PROTEIN YTFR"/>
    <property type="match status" value="1"/>
</dbReference>
<evidence type="ECO:0000256" key="2">
    <source>
        <dbReference type="ARBA" id="ARBA00022737"/>
    </source>
</evidence>
<dbReference type="SUPFAM" id="SSF52540">
    <property type="entry name" value="P-loop containing nucleoside triphosphate hydrolases"/>
    <property type="match status" value="2"/>
</dbReference>
<dbReference type="PROSITE" id="PS00211">
    <property type="entry name" value="ABC_TRANSPORTER_1"/>
    <property type="match status" value="1"/>
</dbReference>
<dbReference type="CDD" id="cd03216">
    <property type="entry name" value="ABC_Carb_Monos_I"/>
    <property type="match status" value="1"/>
</dbReference>
<dbReference type="PANTHER" id="PTHR43790">
    <property type="entry name" value="CARBOHYDRATE TRANSPORT ATP-BINDING PROTEIN MG119-RELATED"/>
    <property type="match status" value="1"/>
</dbReference>
<dbReference type="RefSeq" id="WP_310891107.1">
    <property type="nucleotide sequence ID" value="NZ_BAAAGR010000001.1"/>
</dbReference>
<comment type="caution">
    <text evidence="6">The sequence shown here is derived from an EMBL/GenBank/DDBJ whole genome shotgun (WGS) entry which is preliminary data.</text>
</comment>
<proteinExistence type="predicted"/>
<dbReference type="InterPro" id="IPR027417">
    <property type="entry name" value="P-loop_NTPase"/>
</dbReference>
<evidence type="ECO:0000313" key="6">
    <source>
        <dbReference type="EMBL" id="MDS0245295.1"/>
    </source>
</evidence>
<accession>A0AAJ2HCZ0</accession>
<dbReference type="CDD" id="cd03215">
    <property type="entry name" value="ABC_Carb_Monos_II"/>
    <property type="match status" value="1"/>
</dbReference>
<protein>
    <submittedName>
        <fullName evidence="6">Sugar ABC transporter ATP-binding protein</fullName>
    </submittedName>
</protein>
<dbReference type="InterPro" id="IPR003439">
    <property type="entry name" value="ABC_transporter-like_ATP-bd"/>
</dbReference>
<dbReference type="Proteomes" id="UP001183582">
    <property type="component" value="Unassembled WGS sequence"/>
</dbReference>
<dbReference type="GO" id="GO:0016887">
    <property type="term" value="F:ATP hydrolysis activity"/>
    <property type="evidence" value="ECO:0007669"/>
    <property type="project" value="InterPro"/>
</dbReference>
<gene>
    <name evidence="6" type="ORF">KZC50_06660</name>
</gene>
<dbReference type="GeneID" id="301457897"/>
<keyword evidence="2" id="KW-0677">Repeat</keyword>
<dbReference type="Gene3D" id="3.40.50.300">
    <property type="entry name" value="P-loop containing nucleotide triphosphate hydrolases"/>
    <property type="match status" value="2"/>
</dbReference>
<feature type="domain" description="ABC transporter" evidence="5">
    <location>
        <begin position="274"/>
        <end position="515"/>
    </location>
</feature>
<evidence type="ECO:0000256" key="3">
    <source>
        <dbReference type="ARBA" id="ARBA00022741"/>
    </source>
</evidence>
<keyword evidence="1" id="KW-0813">Transport</keyword>
<evidence type="ECO:0000259" key="5">
    <source>
        <dbReference type="PROSITE" id="PS50893"/>
    </source>
</evidence>
<evidence type="ECO:0000256" key="1">
    <source>
        <dbReference type="ARBA" id="ARBA00022448"/>
    </source>
</evidence>
<keyword evidence="3" id="KW-0547">Nucleotide-binding</keyword>
<organism evidence="6 7">
    <name type="scientific">Microbacterium aurantiacum</name>
    <dbReference type="NCBI Taxonomy" id="162393"/>
    <lineage>
        <taxon>Bacteria</taxon>
        <taxon>Bacillati</taxon>
        <taxon>Actinomycetota</taxon>
        <taxon>Actinomycetes</taxon>
        <taxon>Micrococcales</taxon>
        <taxon>Microbacteriaceae</taxon>
        <taxon>Microbacterium</taxon>
    </lineage>
</organism>
<name>A0AAJ2HCZ0_9MICO</name>
<dbReference type="InterPro" id="IPR017871">
    <property type="entry name" value="ABC_transporter-like_CS"/>
</dbReference>
<dbReference type="AlphaFoldDB" id="A0AAJ2HCZ0"/>
<dbReference type="EMBL" id="JAHWXH010000001">
    <property type="protein sequence ID" value="MDS0245295.1"/>
    <property type="molecule type" value="Genomic_DNA"/>
</dbReference>
<keyword evidence="4 6" id="KW-0067">ATP-binding</keyword>
<dbReference type="InterPro" id="IPR003593">
    <property type="entry name" value="AAA+_ATPase"/>
</dbReference>
<feature type="domain" description="ABC transporter" evidence="5">
    <location>
        <begin position="20"/>
        <end position="255"/>
    </location>
</feature>
<dbReference type="InterPro" id="IPR050107">
    <property type="entry name" value="ABC_carbohydrate_import_ATPase"/>
</dbReference>